<comment type="caution">
    <text evidence="2">The sequence shown here is derived from an EMBL/GenBank/DDBJ whole genome shotgun (WGS) entry which is preliminary data.</text>
</comment>
<keyword evidence="2" id="KW-0503">Monooxygenase</keyword>
<proteinExistence type="predicted"/>
<dbReference type="PANTHER" id="PTHR37811:SF2">
    <property type="entry name" value="ABM DOMAIN-CONTAINING PROTEIN"/>
    <property type="match status" value="1"/>
</dbReference>
<evidence type="ECO:0000259" key="1">
    <source>
        <dbReference type="Pfam" id="PF03992"/>
    </source>
</evidence>
<dbReference type="GO" id="GO:0004497">
    <property type="term" value="F:monooxygenase activity"/>
    <property type="evidence" value="ECO:0007669"/>
    <property type="project" value="UniProtKB-KW"/>
</dbReference>
<dbReference type="EMBL" id="JAFICZ010000001">
    <property type="protein sequence ID" value="MBP1293411.1"/>
    <property type="molecule type" value="Genomic_DNA"/>
</dbReference>
<gene>
    <name evidence="2" type="ORF">JOH49_003164</name>
</gene>
<dbReference type="AlphaFoldDB" id="A0A8I1Y7R8"/>
<dbReference type="Gene3D" id="3.30.70.100">
    <property type="match status" value="1"/>
</dbReference>
<reference evidence="2" key="1">
    <citation type="submission" date="2021-02" db="EMBL/GenBank/DDBJ databases">
        <title>Genomic Encyclopedia of Type Strains, Phase IV (KMG-V): Genome sequencing to study the core and pangenomes of soil and plant-associated prokaryotes.</title>
        <authorList>
            <person name="Whitman W."/>
        </authorList>
    </citation>
    <scope>NUCLEOTIDE SEQUENCE</scope>
    <source>
        <strain evidence="2">USDA 406</strain>
    </source>
</reference>
<dbReference type="SUPFAM" id="SSF54909">
    <property type="entry name" value="Dimeric alpha+beta barrel"/>
    <property type="match status" value="1"/>
</dbReference>
<dbReference type="RefSeq" id="WP_244980930.1">
    <property type="nucleotide sequence ID" value="NZ_JAFICZ010000001.1"/>
</dbReference>
<feature type="domain" description="ABM" evidence="1">
    <location>
        <begin position="49"/>
        <end position="121"/>
    </location>
</feature>
<dbReference type="InterPro" id="IPR052936">
    <property type="entry name" value="Jasmonate_Hydroxylase-like"/>
</dbReference>
<organism evidence="2 3">
    <name type="scientific">Bradyrhizobium elkanii</name>
    <dbReference type="NCBI Taxonomy" id="29448"/>
    <lineage>
        <taxon>Bacteria</taxon>
        <taxon>Pseudomonadati</taxon>
        <taxon>Pseudomonadota</taxon>
        <taxon>Alphaproteobacteria</taxon>
        <taxon>Hyphomicrobiales</taxon>
        <taxon>Nitrobacteraceae</taxon>
        <taxon>Bradyrhizobium</taxon>
    </lineage>
</organism>
<protein>
    <submittedName>
        <fullName evidence="2">Heme-degrading monooxygenase HmoA</fullName>
    </submittedName>
</protein>
<dbReference type="Pfam" id="PF03992">
    <property type="entry name" value="ABM"/>
    <property type="match status" value="1"/>
</dbReference>
<evidence type="ECO:0000313" key="2">
    <source>
        <dbReference type="EMBL" id="MBP1293411.1"/>
    </source>
</evidence>
<evidence type="ECO:0000313" key="3">
    <source>
        <dbReference type="Proteomes" id="UP000673383"/>
    </source>
</evidence>
<sequence length="148" mass="16950">MIDDNAREQRSGWRRNNTDRDFELYSGDGFQPASDIGSTEDCNMIGEVIVVGDLKLRENAALDEYNRLGERMYDIVSRLPGFLSVKSFKAEDGEELTLFRFASEEALEAWRNHPDHVKTMKRGHAEFYASGFLQICKVIREVGPFEHA</sequence>
<name>A0A8I1Y7R8_BRAEL</name>
<dbReference type="InterPro" id="IPR011008">
    <property type="entry name" value="Dimeric_a/b-barrel"/>
</dbReference>
<dbReference type="Proteomes" id="UP000673383">
    <property type="component" value="Unassembled WGS sequence"/>
</dbReference>
<dbReference type="InterPro" id="IPR007138">
    <property type="entry name" value="ABM_dom"/>
</dbReference>
<dbReference type="PANTHER" id="PTHR37811">
    <property type="entry name" value="BLL5343 PROTEIN"/>
    <property type="match status" value="1"/>
</dbReference>
<keyword evidence="2" id="KW-0560">Oxidoreductase</keyword>
<accession>A0A8I1Y7R8</accession>